<accession>S2DN41</accession>
<protein>
    <submittedName>
        <fullName evidence="1">Secreted protein</fullName>
    </submittedName>
</protein>
<proteinExistence type="predicted"/>
<gene>
    <name evidence="1" type="ORF">A33Q_1274</name>
</gene>
<dbReference type="Proteomes" id="UP000006073">
    <property type="component" value="Unassembled WGS sequence"/>
</dbReference>
<dbReference type="STRING" id="1189612.A33Q_1274"/>
<organism evidence="1 2">
    <name type="scientific">Indibacter alkaliphilus (strain CCUG 57479 / KCTC 22604 / LW1)</name>
    <dbReference type="NCBI Taxonomy" id="1189612"/>
    <lineage>
        <taxon>Bacteria</taxon>
        <taxon>Pseudomonadati</taxon>
        <taxon>Bacteroidota</taxon>
        <taxon>Cytophagia</taxon>
        <taxon>Cytophagales</taxon>
        <taxon>Cyclobacteriaceae</taxon>
    </lineage>
</organism>
<dbReference type="EMBL" id="ALWO02000023">
    <property type="protein sequence ID" value="EOZ98620.1"/>
    <property type="molecule type" value="Genomic_DNA"/>
</dbReference>
<evidence type="ECO:0000313" key="2">
    <source>
        <dbReference type="Proteomes" id="UP000006073"/>
    </source>
</evidence>
<sequence>MKKLAVLLISFLALSSCQENSSEDVLYTGSEIEYTLYQASDFDYTGLLTVRELMGGELELEIELQGEKGDDAYFFPAHLHFGAYDDVDAPMAHMLEPIDIRLLRSTTVLGRLSNQKDLSFEDFKSFDGHIKVHLADSGPEYQVIIVAGNVGSNDNSPVNFDRSKMTLCSPYF</sequence>
<dbReference type="AlphaFoldDB" id="S2DN41"/>
<keyword evidence="2" id="KW-1185">Reference proteome</keyword>
<dbReference type="PROSITE" id="PS51257">
    <property type="entry name" value="PROKAR_LIPOPROTEIN"/>
    <property type="match status" value="1"/>
</dbReference>
<dbReference type="RefSeq" id="WP_009032588.1">
    <property type="nucleotide sequence ID" value="NZ_ALWO02000023.1"/>
</dbReference>
<evidence type="ECO:0000313" key="1">
    <source>
        <dbReference type="EMBL" id="EOZ98620.1"/>
    </source>
</evidence>
<comment type="caution">
    <text evidence="1">The sequence shown here is derived from an EMBL/GenBank/DDBJ whole genome shotgun (WGS) entry which is preliminary data.</text>
</comment>
<dbReference type="eggNOG" id="COG2032">
    <property type="taxonomic scope" value="Bacteria"/>
</dbReference>
<dbReference type="OrthoDB" id="1451403at2"/>
<name>S2DN41_INDAL</name>
<reference evidence="1 2" key="1">
    <citation type="journal article" date="2013" name="Genome Announc.">
        <title>Draft Genome Sequence of Indibacter alkaliphilus Strain LW1T, Isolated from Lonar Lake, a Haloalkaline Lake in the Buldana District of Maharashtra, India.</title>
        <authorList>
            <person name="Singh A."/>
            <person name="Kumar Jangir P."/>
            <person name="Sharma R."/>
            <person name="Singh A."/>
            <person name="Kumar Pinnaka A."/>
            <person name="Shivaji S."/>
        </authorList>
    </citation>
    <scope>NUCLEOTIDE SEQUENCE [LARGE SCALE GENOMIC DNA]</scope>
    <source>
        <strain evidence="2">CCUG 57479 / KCTC 22604 / LW1</strain>
    </source>
</reference>